<dbReference type="AlphaFoldDB" id="A0A523URX7"/>
<dbReference type="InterPro" id="IPR051257">
    <property type="entry name" value="Diverse_CBS-Domain"/>
</dbReference>
<accession>A0A523URX7</accession>
<gene>
    <name evidence="4" type="ORF">E3J62_08660</name>
</gene>
<evidence type="ECO:0000313" key="4">
    <source>
        <dbReference type="EMBL" id="TET45041.1"/>
    </source>
</evidence>
<organism evidence="4 5">
    <name type="scientific">candidate division TA06 bacterium</name>
    <dbReference type="NCBI Taxonomy" id="2250710"/>
    <lineage>
        <taxon>Bacteria</taxon>
        <taxon>Bacteria division TA06</taxon>
    </lineage>
</organism>
<keyword evidence="1 2" id="KW-0129">CBS domain</keyword>
<protein>
    <submittedName>
        <fullName evidence="4">CBS domain-containing protein</fullName>
    </submittedName>
</protein>
<evidence type="ECO:0000256" key="2">
    <source>
        <dbReference type="PROSITE-ProRule" id="PRU00703"/>
    </source>
</evidence>
<sequence>MMKVRAYMHKDPKTVTRDLTLREAASLFISENVEGLPVVEDGTVVGLVTRRDLLKLFIPDYMDLIQDVSFLEDFGVLEPEAFFGMEGRLLLIEDVMRGDVPEISPDSSLLKAAVIMEKNNEDLLVVTDESGVLGVLTRADVCRAFFGAKK</sequence>
<dbReference type="InterPro" id="IPR046342">
    <property type="entry name" value="CBS_dom_sf"/>
</dbReference>
<dbReference type="PANTHER" id="PTHR43080">
    <property type="entry name" value="CBS DOMAIN-CONTAINING PROTEIN CBSX3, MITOCHONDRIAL"/>
    <property type="match status" value="1"/>
</dbReference>
<dbReference type="PROSITE" id="PS51371">
    <property type="entry name" value="CBS"/>
    <property type="match status" value="2"/>
</dbReference>
<reference evidence="4 5" key="1">
    <citation type="submission" date="2019-03" db="EMBL/GenBank/DDBJ databases">
        <title>Metabolic potential of uncultured bacteria and archaea associated with petroleum seepage in deep-sea sediments.</title>
        <authorList>
            <person name="Dong X."/>
            <person name="Hubert C."/>
        </authorList>
    </citation>
    <scope>NUCLEOTIDE SEQUENCE [LARGE SCALE GENOMIC DNA]</scope>
    <source>
        <strain evidence="4">E44_bin18</strain>
    </source>
</reference>
<dbReference type="SMART" id="SM00116">
    <property type="entry name" value="CBS"/>
    <property type="match status" value="2"/>
</dbReference>
<proteinExistence type="predicted"/>
<evidence type="ECO:0000313" key="5">
    <source>
        <dbReference type="Proteomes" id="UP000315525"/>
    </source>
</evidence>
<dbReference type="SUPFAM" id="SSF54631">
    <property type="entry name" value="CBS-domain pair"/>
    <property type="match status" value="1"/>
</dbReference>
<feature type="domain" description="CBS" evidence="3">
    <location>
        <begin position="8"/>
        <end position="64"/>
    </location>
</feature>
<dbReference type="InterPro" id="IPR000644">
    <property type="entry name" value="CBS_dom"/>
</dbReference>
<name>A0A523URX7_UNCT6</name>
<dbReference type="Pfam" id="PF00571">
    <property type="entry name" value="CBS"/>
    <property type="match status" value="2"/>
</dbReference>
<feature type="domain" description="CBS" evidence="3">
    <location>
        <begin position="96"/>
        <end position="150"/>
    </location>
</feature>
<comment type="caution">
    <text evidence="4">The sequence shown here is derived from an EMBL/GenBank/DDBJ whole genome shotgun (WGS) entry which is preliminary data.</text>
</comment>
<dbReference type="EMBL" id="SOJN01000098">
    <property type="protein sequence ID" value="TET45041.1"/>
    <property type="molecule type" value="Genomic_DNA"/>
</dbReference>
<evidence type="ECO:0000256" key="1">
    <source>
        <dbReference type="ARBA" id="ARBA00023122"/>
    </source>
</evidence>
<dbReference type="Gene3D" id="3.10.580.10">
    <property type="entry name" value="CBS-domain"/>
    <property type="match status" value="1"/>
</dbReference>
<dbReference type="PANTHER" id="PTHR43080:SF2">
    <property type="entry name" value="CBS DOMAIN-CONTAINING PROTEIN"/>
    <property type="match status" value="1"/>
</dbReference>
<evidence type="ECO:0000259" key="3">
    <source>
        <dbReference type="PROSITE" id="PS51371"/>
    </source>
</evidence>
<dbReference type="Proteomes" id="UP000315525">
    <property type="component" value="Unassembled WGS sequence"/>
</dbReference>